<evidence type="ECO:0000256" key="4">
    <source>
        <dbReference type="ARBA" id="ARBA00022490"/>
    </source>
</evidence>
<evidence type="ECO:0000256" key="10">
    <source>
        <dbReference type="ARBA" id="ARBA00022984"/>
    </source>
</evidence>
<dbReference type="InterPro" id="IPR036615">
    <property type="entry name" value="Mur_ligase_C_dom_sf"/>
</dbReference>
<keyword evidence="4 14" id="KW-0963">Cytoplasm</keyword>
<keyword evidence="5 14" id="KW-0436">Ligase</keyword>
<feature type="domain" description="Mur ligase C-terminal" evidence="16">
    <location>
        <begin position="344"/>
        <end position="468"/>
    </location>
</feature>
<comment type="caution">
    <text evidence="18">The sequence shown here is derived from an EMBL/GenBank/DDBJ whole genome shotgun (WGS) entry which is preliminary data.</text>
</comment>
<dbReference type="PANTHER" id="PTHR43445">
    <property type="entry name" value="UDP-N-ACETYLMURAMATE--L-ALANINE LIGASE-RELATED"/>
    <property type="match status" value="1"/>
</dbReference>
<evidence type="ECO:0000313" key="19">
    <source>
        <dbReference type="Proteomes" id="UP001501727"/>
    </source>
</evidence>
<keyword evidence="10 14" id="KW-0573">Peptidoglycan synthesis</keyword>
<proteinExistence type="inferred from homology"/>
<comment type="catalytic activity">
    <reaction evidence="13 14">
        <text>UDP-N-acetyl-alpha-D-muramate + L-alanine + ATP = UDP-N-acetyl-alpha-D-muramoyl-L-alanine + ADP + phosphate + H(+)</text>
        <dbReference type="Rhea" id="RHEA:23372"/>
        <dbReference type="ChEBI" id="CHEBI:15378"/>
        <dbReference type="ChEBI" id="CHEBI:30616"/>
        <dbReference type="ChEBI" id="CHEBI:43474"/>
        <dbReference type="ChEBI" id="CHEBI:57972"/>
        <dbReference type="ChEBI" id="CHEBI:70757"/>
        <dbReference type="ChEBI" id="CHEBI:83898"/>
        <dbReference type="ChEBI" id="CHEBI:456216"/>
        <dbReference type="EC" id="6.3.2.8"/>
    </reaction>
</comment>
<dbReference type="InterPro" id="IPR004101">
    <property type="entry name" value="Mur_ligase_C"/>
</dbReference>
<dbReference type="GO" id="GO:0016874">
    <property type="term" value="F:ligase activity"/>
    <property type="evidence" value="ECO:0007669"/>
    <property type="project" value="UniProtKB-KW"/>
</dbReference>
<dbReference type="SUPFAM" id="SSF53623">
    <property type="entry name" value="MurD-like peptide ligases, catalytic domain"/>
    <property type="match status" value="1"/>
</dbReference>
<evidence type="ECO:0000256" key="6">
    <source>
        <dbReference type="ARBA" id="ARBA00022618"/>
    </source>
</evidence>
<dbReference type="NCBIfam" id="TIGR01082">
    <property type="entry name" value="murC"/>
    <property type="match status" value="1"/>
</dbReference>
<gene>
    <name evidence="14 18" type="primary">murC</name>
    <name evidence="18" type="ORF">GCM10022229_29860</name>
</gene>
<evidence type="ECO:0000256" key="2">
    <source>
        <dbReference type="ARBA" id="ARBA00004752"/>
    </source>
</evidence>
<dbReference type="HAMAP" id="MF_00046">
    <property type="entry name" value="MurC"/>
    <property type="match status" value="1"/>
</dbReference>
<keyword evidence="8 14" id="KW-0067">ATP-binding</keyword>
<comment type="similarity">
    <text evidence="14">Belongs to the MurCDEF family.</text>
</comment>
<comment type="subcellular location">
    <subcellularLocation>
        <location evidence="1 14">Cytoplasm</location>
    </subcellularLocation>
</comment>
<dbReference type="InterPro" id="IPR013221">
    <property type="entry name" value="Mur_ligase_cen"/>
</dbReference>
<organism evidence="18 19">
    <name type="scientific">Luteimonas lutimaris</name>
    <dbReference type="NCBI Taxonomy" id="698645"/>
    <lineage>
        <taxon>Bacteria</taxon>
        <taxon>Pseudomonadati</taxon>
        <taxon>Pseudomonadota</taxon>
        <taxon>Gammaproteobacteria</taxon>
        <taxon>Lysobacterales</taxon>
        <taxon>Lysobacteraceae</taxon>
        <taxon>Luteimonas</taxon>
    </lineage>
</organism>
<keyword evidence="6 14" id="KW-0132">Cell division</keyword>
<name>A0ABP7N128_9GAMM</name>
<keyword evidence="11 14" id="KW-0131">Cell cycle</keyword>
<dbReference type="InterPro" id="IPR050061">
    <property type="entry name" value="MurCDEF_pg_biosynth"/>
</dbReference>
<evidence type="ECO:0000256" key="1">
    <source>
        <dbReference type="ARBA" id="ARBA00004496"/>
    </source>
</evidence>
<evidence type="ECO:0000256" key="8">
    <source>
        <dbReference type="ARBA" id="ARBA00022840"/>
    </source>
</evidence>
<dbReference type="Pfam" id="PF02875">
    <property type="entry name" value="Mur_ligase_C"/>
    <property type="match status" value="1"/>
</dbReference>
<feature type="domain" description="Mur ligase central" evidence="17">
    <location>
        <begin position="130"/>
        <end position="310"/>
    </location>
</feature>
<dbReference type="Pfam" id="PF01225">
    <property type="entry name" value="Mur_ligase"/>
    <property type="match status" value="1"/>
</dbReference>
<keyword evidence="19" id="KW-1185">Reference proteome</keyword>
<dbReference type="EC" id="6.3.2.8" evidence="3 14"/>
<dbReference type="Proteomes" id="UP001501727">
    <property type="component" value="Unassembled WGS sequence"/>
</dbReference>
<evidence type="ECO:0000256" key="13">
    <source>
        <dbReference type="ARBA" id="ARBA00047833"/>
    </source>
</evidence>
<evidence type="ECO:0000313" key="18">
    <source>
        <dbReference type="EMBL" id="GAA3933934.1"/>
    </source>
</evidence>
<dbReference type="PANTHER" id="PTHR43445:SF3">
    <property type="entry name" value="UDP-N-ACETYLMURAMATE--L-ALANINE LIGASE"/>
    <property type="match status" value="1"/>
</dbReference>
<evidence type="ECO:0000256" key="9">
    <source>
        <dbReference type="ARBA" id="ARBA00022960"/>
    </source>
</evidence>
<dbReference type="SUPFAM" id="SSF53244">
    <property type="entry name" value="MurD-like peptide ligases, peptide-binding domain"/>
    <property type="match status" value="1"/>
</dbReference>
<dbReference type="InterPro" id="IPR005758">
    <property type="entry name" value="UDP-N-AcMur_Ala_ligase_MurC"/>
</dbReference>
<evidence type="ECO:0000256" key="12">
    <source>
        <dbReference type="ARBA" id="ARBA00023316"/>
    </source>
</evidence>
<dbReference type="Gene3D" id="3.40.50.720">
    <property type="entry name" value="NAD(P)-binding Rossmann-like Domain"/>
    <property type="match status" value="1"/>
</dbReference>
<dbReference type="Pfam" id="PF08245">
    <property type="entry name" value="Mur_ligase_M"/>
    <property type="match status" value="1"/>
</dbReference>
<evidence type="ECO:0000259" key="15">
    <source>
        <dbReference type="Pfam" id="PF01225"/>
    </source>
</evidence>
<dbReference type="SUPFAM" id="SSF51984">
    <property type="entry name" value="MurCD N-terminal domain"/>
    <property type="match status" value="1"/>
</dbReference>
<evidence type="ECO:0000256" key="11">
    <source>
        <dbReference type="ARBA" id="ARBA00023306"/>
    </source>
</evidence>
<evidence type="ECO:0000256" key="14">
    <source>
        <dbReference type="HAMAP-Rule" id="MF_00046"/>
    </source>
</evidence>
<evidence type="ECO:0000259" key="17">
    <source>
        <dbReference type="Pfam" id="PF08245"/>
    </source>
</evidence>
<evidence type="ECO:0000256" key="3">
    <source>
        <dbReference type="ARBA" id="ARBA00012211"/>
    </source>
</evidence>
<keyword evidence="7 14" id="KW-0547">Nucleotide-binding</keyword>
<dbReference type="InterPro" id="IPR036565">
    <property type="entry name" value="Mur-like_cat_sf"/>
</dbReference>
<dbReference type="EMBL" id="BAAAZU010000031">
    <property type="protein sequence ID" value="GAA3933934.1"/>
    <property type="molecule type" value="Genomic_DNA"/>
</dbReference>
<comment type="function">
    <text evidence="14">Cell wall formation.</text>
</comment>
<evidence type="ECO:0000256" key="7">
    <source>
        <dbReference type="ARBA" id="ARBA00022741"/>
    </source>
</evidence>
<reference evidence="19" key="1">
    <citation type="journal article" date="2019" name="Int. J. Syst. Evol. Microbiol.">
        <title>The Global Catalogue of Microorganisms (GCM) 10K type strain sequencing project: providing services to taxonomists for standard genome sequencing and annotation.</title>
        <authorList>
            <consortium name="The Broad Institute Genomics Platform"/>
            <consortium name="The Broad Institute Genome Sequencing Center for Infectious Disease"/>
            <person name="Wu L."/>
            <person name="Ma J."/>
        </authorList>
    </citation>
    <scope>NUCLEOTIDE SEQUENCE [LARGE SCALE GENOMIC DNA]</scope>
    <source>
        <strain evidence="19">JCM 16916</strain>
    </source>
</reference>
<protein>
    <recommendedName>
        <fullName evidence="3 14">UDP-N-acetylmuramate--L-alanine ligase</fullName>
        <ecNumber evidence="3 14">6.3.2.8</ecNumber>
    </recommendedName>
    <alternativeName>
        <fullName evidence="14">UDP-N-acetylmuramoyl-L-alanine synthetase</fullName>
    </alternativeName>
</protein>
<sequence>MIRRMLDTRDAGPDAAANGDFAQRYSRVHFVGIGGVGMSGIAEVLCTLGYQVSGSDRADNAVTRRLSALGAKVHLGHAAANVLGTDCVVVSSAIKPDNPELLEAHAQRIPVVPRAEMLAELMRFRRGIAVAGTHGKTTTTSLLASVLAEGGLDPTFVIGGQLLAAGANARLGGSQWLVAEADESDGSFLRLNPLVAVITNIDADHLENYGGDFARVRAAFSEFLHRLPFYGVAVLCIDDVEVAELAGRVPRHVMTYGFAPEAEVRADAVQQDGPRMRFELCLPDGTCTPVTLALPGRHNVQNALAAAAVAWQLGITAEAIATALEKFQGIGRRFNLLAQLTTAQGATVQLVDDYGHHPKELAAVFAAARGGWPDRRLVVAFQPHRYSRTRDLFDDFAGVLSDVDALVLTEVYPAGEAPIAGADAKALARAIRARGRIDPVVVGGAQDLRDVLPDVLRDGDLLLMMGAGDIGHAAQQLAANGFEEDGR</sequence>
<keyword evidence="12 14" id="KW-0961">Cell wall biogenesis/degradation</keyword>
<dbReference type="Gene3D" id="3.90.190.20">
    <property type="entry name" value="Mur ligase, C-terminal domain"/>
    <property type="match status" value="1"/>
</dbReference>
<evidence type="ECO:0000256" key="5">
    <source>
        <dbReference type="ARBA" id="ARBA00022598"/>
    </source>
</evidence>
<feature type="domain" description="Mur ligase N-terminal catalytic" evidence="15">
    <location>
        <begin position="28"/>
        <end position="125"/>
    </location>
</feature>
<evidence type="ECO:0000259" key="16">
    <source>
        <dbReference type="Pfam" id="PF02875"/>
    </source>
</evidence>
<feature type="binding site" evidence="14">
    <location>
        <begin position="132"/>
        <end position="138"/>
    </location>
    <ligand>
        <name>ATP</name>
        <dbReference type="ChEBI" id="CHEBI:30616"/>
    </ligand>
</feature>
<dbReference type="Gene3D" id="3.40.1190.10">
    <property type="entry name" value="Mur-like, catalytic domain"/>
    <property type="match status" value="1"/>
</dbReference>
<comment type="pathway">
    <text evidence="2 14">Cell wall biogenesis; peptidoglycan biosynthesis.</text>
</comment>
<dbReference type="InterPro" id="IPR000713">
    <property type="entry name" value="Mur_ligase_N"/>
</dbReference>
<dbReference type="RefSeq" id="WP_425561914.1">
    <property type="nucleotide sequence ID" value="NZ_BAAAZU010000031.1"/>
</dbReference>
<accession>A0ABP7N128</accession>
<keyword evidence="9 14" id="KW-0133">Cell shape</keyword>